<evidence type="ECO:0000256" key="3">
    <source>
        <dbReference type="ARBA" id="ARBA00022771"/>
    </source>
</evidence>
<evidence type="ECO:0000256" key="7">
    <source>
        <dbReference type="PROSITE-ProRule" id="PRU00453"/>
    </source>
</evidence>
<comment type="caution">
    <text evidence="10">The sequence shown here is derived from an EMBL/GenBank/DDBJ whole genome shotgun (WGS) entry which is preliminary data.</text>
</comment>
<feature type="region of interest" description="Disordered" evidence="8">
    <location>
        <begin position="361"/>
        <end position="414"/>
    </location>
</feature>
<feature type="domain" description="HIT-type" evidence="9">
    <location>
        <begin position="43"/>
        <end position="76"/>
    </location>
</feature>
<comment type="function">
    <text evidence="5">Required for box C/D snoRNAs accumulation involved in snoRNA processing, snoRNA transport to the nucleolus and ribosome biogenesis.</text>
</comment>
<dbReference type="Proteomes" id="UP000284842">
    <property type="component" value="Unassembled WGS sequence"/>
</dbReference>
<dbReference type="Gene3D" id="3.30.60.190">
    <property type="match status" value="1"/>
</dbReference>
<keyword evidence="3 7" id="KW-0863">Zinc-finger</keyword>
<dbReference type="InterPro" id="IPR057721">
    <property type="entry name" value="BCD1_alpha/beta"/>
</dbReference>
<dbReference type="InterPro" id="IPR051639">
    <property type="entry name" value="BCD1"/>
</dbReference>
<feature type="region of interest" description="Disordered" evidence="8">
    <location>
        <begin position="1"/>
        <end position="37"/>
    </location>
</feature>
<organism evidence="10 11">
    <name type="scientific">Panaeolus cyanescens</name>
    <dbReference type="NCBI Taxonomy" id="181874"/>
    <lineage>
        <taxon>Eukaryota</taxon>
        <taxon>Fungi</taxon>
        <taxon>Dikarya</taxon>
        <taxon>Basidiomycota</taxon>
        <taxon>Agaricomycotina</taxon>
        <taxon>Agaricomycetes</taxon>
        <taxon>Agaricomycetidae</taxon>
        <taxon>Agaricales</taxon>
        <taxon>Agaricineae</taxon>
        <taxon>Galeropsidaceae</taxon>
        <taxon>Panaeolus</taxon>
    </lineage>
</organism>
<reference evidence="10 11" key="1">
    <citation type="journal article" date="2018" name="Evol. Lett.">
        <title>Horizontal gene cluster transfer increased hallucinogenic mushroom diversity.</title>
        <authorList>
            <person name="Reynolds H.T."/>
            <person name="Vijayakumar V."/>
            <person name="Gluck-Thaler E."/>
            <person name="Korotkin H.B."/>
            <person name="Matheny P.B."/>
            <person name="Slot J.C."/>
        </authorList>
    </citation>
    <scope>NUCLEOTIDE SEQUENCE [LARGE SCALE GENOMIC DNA]</scope>
    <source>
        <strain evidence="10 11">2629</strain>
    </source>
</reference>
<dbReference type="GO" id="GO:0008270">
    <property type="term" value="F:zinc ion binding"/>
    <property type="evidence" value="ECO:0007669"/>
    <property type="project" value="UniProtKB-UniRule"/>
</dbReference>
<accession>A0A409YHM2</accession>
<dbReference type="PANTHER" id="PTHR13483:SF3">
    <property type="entry name" value="BOX C_D SNORNA PROTEIN 1"/>
    <property type="match status" value="1"/>
</dbReference>
<dbReference type="OrthoDB" id="272357at2759"/>
<gene>
    <name evidence="10" type="ORF">CVT24_002014</name>
</gene>
<evidence type="ECO:0000256" key="6">
    <source>
        <dbReference type="ARBA" id="ARBA00049654"/>
    </source>
</evidence>
<dbReference type="GO" id="GO:0000463">
    <property type="term" value="P:maturation of LSU-rRNA from tricistronic rRNA transcript (SSU-rRNA, 5.8S rRNA, LSU-rRNA)"/>
    <property type="evidence" value="ECO:0007669"/>
    <property type="project" value="TreeGrafter"/>
</dbReference>
<feature type="compositionally biased region" description="Polar residues" evidence="8">
    <location>
        <begin position="9"/>
        <end position="22"/>
    </location>
</feature>
<feature type="compositionally biased region" description="Acidic residues" evidence="8">
    <location>
        <begin position="389"/>
        <end position="414"/>
    </location>
</feature>
<dbReference type="STRING" id="181874.A0A409YHM2"/>
<feature type="region of interest" description="Disordered" evidence="8">
    <location>
        <begin position="122"/>
        <end position="152"/>
    </location>
</feature>
<dbReference type="EMBL" id="NHTK01001168">
    <property type="protein sequence ID" value="PPR02465.1"/>
    <property type="molecule type" value="Genomic_DNA"/>
</dbReference>
<dbReference type="GO" id="GO:0000492">
    <property type="term" value="P:box C/D snoRNP assembly"/>
    <property type="evidence" value="ECO:0007669"/>
    <property type="project" value="TreeGrafter"/>
</dbReference>
<evidence type="ECO:0000256" key="5">
    <source>
        <dbReference type="ARBA" id="ARBA00049598"/>
    </source>
</evidence>
<proteinExistence type="inferred from homology"/>
<dbReference type="InParanoid" id="A0A409YHM2"/>
<dbReference type="CDD" id="cd23023">
    <property type="entry name" value="zf-HIT_BCD1"/>
    <property type="match status" value="1"/>
</dbReference>
<evidence type="ECO:0000256" key="8">
    <source>
        <dbReference type="SAM" id="MobiDB-lite"/>
    </source>
</evidence>
<evidence type="ECO:0000256" key="4">
    <source>
        <dbReference type="ARBA" id="ARBA00022833"/>
    </source>
</evidence>
<evidence type="ECO:0000256" key="1">
    <source>
        <dbReference type="ARBA" id="ARBA00022553"/>
    </source>
</evidence>
<feature type="compositionally biased region" description="Gly residues" evidence="8">
    <location>
        <begin position="122"/>
        <end position="145"/>
    </location>
</feature>
<evidence type="ECO:0000256" key="2">
    <source>
        <dbReference type="ARBA" id="ARBA00022723"/>
    </source>
</evidence>
<keyword evidence="2" id="KW-0479">Metal-binding</keyword>
<feature type="compositionally biased region" description="Low complexity" evidence="8">
    <location>
        <begin position="23"/>
        <end position="37"/>
    </location>
</feature>
<dbReference type="FunCoup" id="A0A409YHM2">
    <property type="interactions" value="15"/>
</dbReference>
<keyword evidence="4" id="KW-0862">Zinc</keyword>
<dbReference type="GO" id="GO:0070761">
    <property type="term" value="C:pre-snoRNP complex"/>
    <property type="evidence" value="ECO:0007669"/>
    <property type="project" value="TreeGrafter"/>
</dbReference>
<evidence type="ECO:0000313" key="11">
    <source>
        <dbReference type="Proteomes" id="UP000284842"/>
    </source>
</evidence>
<dbReference type="GO" id="GO:0048254">
    <property type="term" value="P:snoRNA localization"/>
    <property type="evidence" value="ECO:0007669"/>
    <property type="project" value="TreeGrafter"/>
</dbReference>
<dbReference type="Pfam" id="PF04438">
    <property type="entry name" value="zf-HIT"/>
    <property type="match status" value="1"/>
</dbReference>
<name>A0A409YHM2_9AGAR</name>
<dbReference type="InterPro" id="IPR007529">
    <property type="entry name" value="Znf_HIT"/>
</dbReference>
<evidence type="ECO:0000259" key="9">
    <source>
        <dbReference type="PROSITE" id="PS51083"/>
    </source>
</evidence>
<dbReference type="AlphaFoldDB" id="A0A409YHM2"/>
<keyword evidence="11" id="KW-1185">Reference proteome</keyword>
<keyword evidence="1" id="KW-0597">Phosphoprotein</keyword>
<dbReference type="SUPFAM" id="SSF144232">
    <property type="entry name" value="HIT/MYND zinc finger-like"/>
    <property type="match status" value="1"/>
</dbReference>
<dbReference type="Pfam" id="PF25790">
    <property type="entry name" value="BCD1"/>
    <property type="match status" value="1"/>
</dbReference>
<comment type="similarity">
    <text evidence="6">Belongs to the BCD1 family.</text>
</comment>
<protein>
    <recommendedName>
        <fullName evidence="9">HIT-type domain-containing protein</fullName>
    </recommendedName>
</protein>
<dbReference type="PANTHER" id="PTHR13483">
    <property type="entry name" value="BOX C_D SNORNA PROTEIN 1-RELATED"/>
    <property type="match status" value="1"/>
</dbReference>
<sequence length="447" mass="49673">MNTLPPKPSTSFVSPQLPQKPQTTTAATESPFPASSSSSQLICKICSKPSKYTCPGCSTRTCSLPCSTAHKKQTGCSGERNKAAYVPMNQYGWGTMMNDYTFLEGMARQVSDWGNEIVRGGYMAGGGDRGRGGTSRGRGRGGQHSGGPPRTKRDILKMQLEARDIDVDLLPVGMERRKANQSIWDFKNQTAMLTIEFKFHKPRDPLAPSSTPLEPPFVVLTHRNDLKTPLITLLRTSIEQRSNSKKDASNLEWARRLVFPEVDDAESFSNPTCVMAAQINPRDPQWRNAIKKKAYYGLDASQTLGTVLRHTHFVEYPTIEVWAEFQGTIVDAQQGTVTVEEEAQPKRRKLNAKAGKQKMKGLLGDYGSDEEHEEEGEKKNALSTLDNYAESDEDNDEQALELQGSDEEGIDAEVDPAVLLELMKHVQSRASWDEEVVDWDDDDGPEE</sequence>
<dbReference type="GO" id="GO:0005634">
    <property type="term" value="C:nucleus"/>
    <property type="evidence" value="ECO:0007669"/>
    <property type="project" value="TreeGrafter"/>
</dbReference>
<evidence type="ECO:0000313" key="10">
    <source>
        <dbReference type="EMBL" id="PPR02465.1"/>
    </source>
</evidence>
<dbReference type="PROSITE" id="PS51083">
    <property type="entry name" value="ZF_HIT"/>
    <property type="match status" value="1"/>
</dbReference>